<evidence type="ECO:0000256" key="4">
    <source>
        <dbReference type="ARBA" id="ARBA00022679"/>
    </source>
</evidence>
<keyword evidence="11" id="KW-1185">Reference proteome</keyword>
<evidence type="ECO:0000259" key="9">
    <source>
        <dbReference type="PROSITE" id="PS50112"/>
    </source>
</evidence>
<dbReference type="EC" id="2.7.13.3" evidence="2"/>
<dbReference type="PANTHER" id="PTHR42878">
    <property type="entry name" value="TWO-COMPONENT HISTIDINE KINASE"/>
    <property type="match status" value="1"/>
</dbReference>
<dbReference type="PROSITE" id="PS50109">
    <property type="entry name" value="HIS_KIN"/>
    <property type="match status" value="1"/>
</dbReference>
<evidence type="ECO:0000256" key="3">
    <source>
        <dbReference type="ARBA" id="ARBA00022553"/>
    </source>
</evidence>
<feature type="coiled-coil region" evidence="7">
    <location>
        <begin position="137"/>
        <end position="164"/>
    </location>
</feature>
<dbReference type="SMART" id="SM00388">
    <property type="entry name" value="HisKA"/>
    <property type="match status" value="1"/>
</dbReference>
<dbReference type="Gene3D" id="3.30.565.10">
    <property type="entry name" value="Histidine kinase-like ATPase, C-terminal domain"/>
    <property type="match status" value="1"/>
</dbReference>
<dbReference type="SUPFAM" id="SSF55874">
    <property type="entry name" value="ATPase domain of HSP90 chaperone/DNA topoisomerase II/histidine kinase"/>
    <property type="match status" value="1"/>
</dbReference>
<evidence type="ECO:0000256" key="1">
    <source>
        <dbReference type="ARBA" id="ARBA00000085"/>
    </source>
</evidence>
<keyword evidence="4" id="KW-0808">Transferase</keyword>
<dbReference type="Gene3D" id="1.10.287.130">
    <property type="match status" value="1"/>
</dbReference>
<dbReference type="PROSITE" id="PS50112">
    <property type="entry name" value="PAS"/>
    <property type="match status" value="1"/>
</dbReference>
<dbReference type="InterPro" id="IPR036890">
    <property type="entry name" value="HATPase_C_sf"/>
</dbReference>
<dbReference type="Gene3D" id="3.30.450.20">
    <property type="entry name" value="PAS domain"/>
    <property type="match status" value="5"/>
</dbReference>
<dbReference type="CDD" id="cd00082">
    <property type="entry name" value="HisKA"/>
    <property type="match status" value="1"/>
</dbReference>
<gene>
    <name evidence="10" type="ORF">SAMN06265337_2159</name>
</gene>
<dbReference type="Pfam" id="PF08448">
    <property type="entry name" value="PAS_4"/>
    <property type="match status" value="5"/>
</dbReference>
<dbReference type="SUPFAM" id="SSF55785">
    <property type="entry name" value="PYP-like sensor domain (PAS domain)"/>
    <property type="match status" value="5"/>
</dbReference>
<feature type="domain" description="PAS" evidence="9">
    <location>
        <begin position="588"/>
        <end position="659"/>
    </location>
</feature>
<evidence type="ECO:0000256" key="7">
    <source>
        <dbReference type="SAM" id="Coils"/>
    </source>
</evidence>
<dbReference type="GO" id="GO:0000155">
    <property type="term" value="F:phosphorelay sensor kinase activity"/>
    <property type="evidence" value="ECO:0007669"/>
    <property type="project" value="InterPro"/>
</dbReference>
<dbReference type="PANTHER" id="PTHR42878:SF15">
    <property type="entry name" value="BACTERIOPHYTOCHROME"/>
    <property type="match status" value="1"/>
</dbReference>
<evidence type="ECO:0000256" key="5">
    <source>
        <dbReference type="ARBA" id="ARBA00022777"/>
    </source>
</evidence>
<dbReference type="EMBL" id="FYEW01000001">
    <property type="protein sequence ID" value="SNC68043.1"/>
    <property type="molecule type" value="Genomic_DNA"/>
</dbReference>
<dbReference type="GO" id="GO:0000156">
    <property type="term" value="F:phosphorelay response regulator activity"/>
    <property type="evidence" value="ECO:0007669"/>
    <property type="project" value="TreeGrafter"/>
</dbReference>
<keyword evidence="3" id="KW-0597">Phosphoprotein</keyword>
<dbReference type="Pfam" id="PF02518">
    <property type="entry name" value="HATPase_c"/>
    <property type="match status" value="1"/>
</dbReference>
<reference evidence="11" key="1">
    <citation type="submission" date="2017-06" db="EMBL/GenBank/DDBJ databases">
        <authorList>
            <person name="Varghese N."/>
            <person name="Submissions S."/>
        </authorList>
    </citation>
    <scope>NUCLEOTIDE SEQUENCE [LARGE SCALE GENOMIC DNA]</scope>
    <source>
        <strain evidence="11">DSM 11116</strain>
    </source>
</reference>
<evidence type="ECO:0000313" key="10">
    <source>
        <dbReference type="EMBL" id="SNC68043.1"/>
    </source>
</evidence>
<dbReference type="CDD" id="cd00130">
    <property type="entry name" value="PAS"/>
    <property type="match status" value="1"/>
</dbReference>
<feature type="domain" description="Histidine kinase" evidence="8">
    <location>
        <begin position="750"/>
        <end position="965"/>
    </location>
</feature>
<dbReference type="SUPFAM" id="SSF47384">
    <property type="entry name" value="Homodimeric domain of signal transducing histidine kinase"/>
    <property type="match status" value="1"/>
</dbReference>
<keyword evidence="6" id="KW-0472">Membrane</keyword>
<dbReference type="OrthoDB" id="9766459at2"/>
<evidence type="ECO:0000313" key="11">
    <source>
        <dbReference type="Proteomes" id="UP000198131"/>
    </source>
</evidence>
<keyword evidence="7" id="KW-0175">Coiled coil</keyword>
<dbReference type="InterPro" id="IPR003594">
    <property type="entry name" value="HATPase_dom"/>
</dbReference>
<name>A0A212TPX8_9BACT</name>
<dbReference type="InterPro" id="IPR003661">
    <property type="entry name" value="HisK_dim/P_dom"/>
</dbReference>
<dbReference type="SMART" id="SM00091">
    <property type="entry name" value="PAS"/>
    <property type="match status" value="5"/>
</dbReference>
<dbReference type="InterPro" id="IPR050351">
    <property type="entry name" value="BphY/WalK/GraS-like"/>
</dbReference>
<organism evidence="10 11">
    <name type="scientific">Hymenobacter gelipurpurascens</name>
    <dbReference type="NCBI Taxonomy" id="89968"/>
    <lineage>
        <taxon>Bacteria</taxon>
        <taxon>Pseudomonadati</taxon>
        <taxon>Bacteroidota</taxon>
        <taxon>Cytophagia</taxon>
        <taxon>Cytophagales</taxon>
        <taxon>Hymenobacteraceae</taxon>
        <taxon>Hymenobacter</taxon>
    </lineage>
</organism>
<dbReference type="NCBIfam" id="TIGR00229">
    <property type="entry name" value="sensory_box"/>
    <property type="match status" value="1"/>
</dbReference>
<comment type="catalytic activity">
    <reaction evidence="1">
        <text>ATP + protein L-histidine = ADP + protein N-phospho-L-histidine.</text>
        <dbReference type="EC" id="2.7.13.3"/>
    </reaction>
</comment>
<dbReference type="PRINTS" id="PR00344">
    <property type="entry name" value="BCTRLSENSOR"/>
</dbReference>
<dbReference type="InterPro" id="IPR004358">
    <property type="entry name" value="Sig_transdc_His_kin-like_C"/>
</dbReference>
<evidence type="ECO:0000256" key="2">
    <source>
        <dbReference type="ARBA" id="ARBA00012438"/>
    </source>
</evidence>
<accession>A0A212TPX8</accession>
<dbReference type="InterPro" id="IPR005467">
    <property type="entry name" value="His_kinase_dom"/>
</dbReference>
<evidence type="ECO:0000259" key="8">
    <source>
        <dbReference type="PROSITE" id="PS50109"/>
    </source>
</evidence>
<dbReference type="InterPro" id="IPR000014">
    <property type="entry name" value="PAS"/>
</dbReference>
<dbReference type="RefSeq" id="WP_088843388.1">
    <property type="nucleotide sequence ID" value="NZ_FYEW01000001.1"/>
</dbReference>
<sequence>MLATSALLPIFNALPDAYLLLSPALLVEAASDAYLAATLTKREQLVGQYIFDAFPDNPQTPEARAVENLRASLAKVLATGQPHEMAQQHYDVPNPELPGQFVERHWLPRNIPILDELGQVAHILHVVTNVTTQVHDAKELRASKAREMAALTEAETQRNRLQALISQAPALIASLRGSAHVIELANESFKQMFGNRELIGKPYSEAVPELGEQGFIDLLDKVYQTGETHYGNEVLAYIDRTNSGQREPLYFNFTYQATHTPAGEIEGVLLFAYDVTTQVVARQQVQQLNGELEARVTERTQALQQAQLEAERQRTRLHRFFMQAPAAICILDGPELVYELVNPGYQELFPGRELLGRPIAEALPEIVGHSVYQTFRSVYETGVTHEEYSLLIPIARPEDGVLENRYFNYIQQARHDEQGLIDGVLVFALEVTEQVLAHQQAEAAQTSALAAAELLAAQRENFHRVFEQTPASIAILRGPNHQFDYVNPGYQQLFPGRQLVGRSMVEALPETIEFGFVALLDRVFQTREPFFGAEMPLRVADEAGHLLPEAYFTFTYQAYQEQGQTAGVSIFAFEVTEQVLARREAVAQQAQLQTLFEQAPVAIAIFQGSEQVIAVANPRMAALWGRTPEQVVGKPMLEALPEIRDQGFKELLDQVVTTGEAFVANEVKAVLQRNGLLETVYFNFVYQPMRNLEGKITSVAGVATEVGEQVKARQQMQALNDQLQASVADLGASNKLLTRTNQDLDNFVYAASHDLKQPVNNLAGLFGELQRNVVFTDKAEEELLLPLIQEALQQLSITIDDLAALGQAQQVREVPAELVSLEELTEEVLSSLEPQARAARARVTTDFTARPTVSFARANLRTVLQNLLANSFKYADPTRPARIHLSVWLDEGQPVLVVDDNGLGFDAEKYGAELFHLFRRFHHHTAGTGVGLYLVNRIVQANGGSIEVESQEGEGATFRVRLGPA</sequence>
<protein>
    <recommendedName>
        <fullName evidence="2">histidine kinase</fullName>
        <ecNumber evidence="2">2.7.13.3</ecNumber>
    </recommendedName>
</protein>
<evidence type="ECO:0000256" key="6">
    <source>
        <dbReference type="ARBA" id="ARBA00023136"/>
    </source>
</evidence>
<dbReference type="SMART" id="SM00387">
    <property type="entry name" value="HATPase_c"/>
    <property type="match status" value="1"/>
</dbReference>
<dbReference type="AlphaFoldDB" id="A0A212TPX8"/>
<dbReference type="InterPro" id="IPR035965">
    <property type="entry name" value="PAS-like_dom_sf"/>
</dbReference>
<dbReference type="GO" id="GO:0007234">
    <property type="term" value="P:osmosensory signaling via phosphorelay pathway"/>
    <property type="evidence" value="ECO:0007669"/>
    <property type="project" value="TreeGrafter"/>
</dbReference>
<dbReference type="GO" id="GO:0030295">
    <property type="term" value="F:protein kinase activator activity"/>
    <property type="evidence" value="ECO:0007669"/>
    <property type="project" value="TreeGrafter"/>
</dbReference>
<dbReference type="InterPro" id="IPR013656">
    <property type="entry name" value="PAS_4"/>
</dbReference>
<dbReference type="Proteomes" id="UP000198131">
    <property type="component" value="Unassembled WGS sequence"/>
</dbReference>
<dbReference type="GO" id="GO:0016020">
    <property type="term" value="C:membrane"/>
    <property type="evidence" value="ECO:0007669"/>
    <property type="project" value="UniProtKB-SubCell"/>
</dbReference>
<dbReference type="InterPro" id="IPR036097">
    <property type="entry name" value="HisK_dim/P_sf"/>
</dbReference>
<keyword evidence="5" id="KW-0418">Kinase</keyword>
<proteinExistence type="predicted"/>